<proteinExistence type="predicted"/>
<evidence type="ECO:0000313" key="2">
    <source>
        <dbReference type="Proteomes" id="UP000515377"/>
    </source>
</evidence>
<sequence>MIFRQNHSVGKIAIAPPYGAKMRRHKQGIAAYLPQHSPDNGSSDIETADKQTSFARFRRDVRALFSLLSLLIKFTGDLTAQEARKSQDGGIRFGRKTGRCISIGPFFLHCGRAQDLEYAQLLEP</sequence>
<dbReference type="AlphaFoldDB" id="A0A9X7UB82"/>
<evidence type="ECO:0000313" key="1">
    <source>
        <dbReference type="EMBL" id="QNG46049.1"/>
    </source>
</evidence>
<gene>
    <name evidence="1" type="ORF">H3V42_30800</name>
</gene>
<organism evidence="1 2">
    <name type="scientific">Sphingobium yanoikuyae</name>
    <name type="common">Sphingomonas yanoikuyae</name>
    <dbReference type="NCBI Taxonomy" id="13690"/>
    <lineage>
        <taxon>Bacteria</taxon>
        <taxon>Pseudomonadati</taxon>
        <taxon>Pseudomonadota</taxon>
        <taxon>Alphaproteobacteria</taxon>
        <taxon>Sphingomonadales</taxon>
        <taxon>Sphingomonadaceae</taxon>
        <taxon>Sphingobium</taxon>
    </lineage>
</organism>
<dbReference type="EMBL" id="CP060122">
    <property type="protein sequence ID" value="QNG46049.1"/>
    <property type="molecule type" value="Genomic_DNA"/>
</dbReference>
<dbReference type="Proteomes" id="UP000515377">
    <property type="component" value="Chromosome"/>
</dbReference>
<reference evidence="1 2" key="1">
    <citation type="submission" date="2020-07" db="EMBL/GenBank/DDBJ databases">
        <title>Whole genome sequence of Sphingobium yanoikuyae A3.</title>
        <authorList>
            <person name="Han S.-S."/>
        </authorList>
    </citation>
    <scope>NUCLEOTIDE SEQUENCE [LARGE SCALE GENOMIC DNA]</scope>
    <source>
        <strain evidence="1 2">A3</strain>
    </source>
</reference>
<accession>A0A9X7UB82</accession>
<name>A0A9X7UB82_SPHYA</name>
<protein>
    <submittedName>
        <fullName evidence="1">Uncharacterized protein</fullName>
    </submittedName>
</protein>